<keyword evidence="2" id="KW-0963">Cytoplasm</keyword>
<dbReference type="InterPro" id="IPR050680">
    <property type="entry name" value="YpeA/RimI_acetyltransf"/>
</dbReference>
<evidence type="ECO:0000313" key="7">
    <source>
        <dbReference type="Proteomes" id="UP000244906"/>
    </source>
</evidence>
<dbReference type="InterPro" id="IPR016181">
    <property type="entry name" value="Acyl_CoA_acyltransferase"/>
</dbReference>
<dbReference type="InterPro" id="IPR000182">
    <property type="entry name" value="GNAT_dom"/>
</dbReference>
<proteinExistence type="inferred from homology"/>
<evidence type="ECO:0000256" key="4">
    <source>
        <dbReference type="ARBA" id="ARBA00023315"/>
    </source>
</evidence>
<dbReference type="AlphaFoldDB" id="A0A2V1H0D2"/>
<sequence>MVEVAVEHFSFRPIEAADIDALVALEKIAQESPWGEQSFKRCLNPTFSGWIVDAVNQPLSVESERSDVDDSDAENTICAFAIFQAVADESHLLDIVVDPELQGQGIGRQLLGFIIDRAREVGAIAMYLEVRQSNLAAKSLYLSMGFLEVAERKNYYKTLAGEMENASVMMRAI</sequence>
<dbReference type="PROSITE" id="PS51186">
    <property type="entry name" value="GNAT"/>
    <property type="match status" value="1"/>
</dbReference>
<dbReference type="CDD" id="cd04301">
    <property type="entry name" value="NAT_SF"/>
    <property type="match status" value="1"/>
</dbReference>
<evidence type="ECO:0000256" key="2">
    <source>
        <dbReference type="ARBA" id="ARBA00022490"/>
    </source>
</evidence>
<evidence type="ECO:0000256" key="1">
    <source>
        <dbReference type="ARBA" id="ARBA00005395"/>
    </source>
</evidence>
<dbReference type="InterPro" id="IPR006464">
    <property type="entry name" value="AcTrfase_RimI/Ard1"/>
</dbReference>
<dbReference type="OrthoDB" id="9796919at2"/>
<reference evidence="6 7" key="1">
    <citation type="submission" date="2018-04" db="EMBL/GenBank/DDBJ databases">
        <title>Thalassorhabdus spongiae gen. nov., sp. nov., isolated from a marine sponge in South-West Iceland.</title>
        <authorList>
            <person name="Knobloch S."/>
            <person name="Daussin A."/>
            <person name="Johannsson R."/>
            <person name="Marteinsson V.T."/>
        </authorList>
    </citation>
    <scope>NUCLEOTIDE SEQUENCE [LARGE SCALE GENOMIC DNA]</scope>
    <source>
        <strain evidence="6 7">Hp12</strain>
    </source>
</reference>
<comment type="similarity">
    <text evidence="1">Belongs to the acetyltransferase family. RimI subfamily.</text>
</comment>
<dbReference type="PANTHER" id="PTHR43420:SF51">
    <property type="entry name" value="PEPTIDYL-LYSINE N-ACETYLTRANSFERASE YIAC"/>
    <property type="match status" value="1"/>
</dbReference>
<feature type="domain" description="N-acetyltransferase" evidence="5">
    <location>
        <begin position="9"/>
        <end position="173"/>
    </location>
</feature>
<name>A0A2V1H0D2_9GAMM</name>
<evidence type="ECO:0000256" key="3">
    <source>
        <dbReference type="ARBA" id="ARBA00022679"/>
    </source>
</evidence>
<dbReference type="EMBL" id="QDDL01000001">
    <property type="protein sequence ID" value="PVZ72119.1"/>
    <property type="molecule type" value="Genomic_DNA"/>
</dbReference>
<keyword evidence="7" id="KW-1185">Reference proteome</keyword>
<dbReference type="SUPFAM" id="SSF55729">
    <property type="entry name" value="Acyl-CoA N-acyltransferases (Nat)"/>
    <property type="match status" value="1"/>
</dbReference>
<protein>
    <submittedName>
        <fullName evidence="6">Ribosomal-protein-alanine N-acetyltransferase</fullName>
    </submittedName>
</protein>
<dbReference type="Proteomes" id="UP000244906">
    <property type="component" value="Unassembled WGS sequence"/>
</dbReference>
<dbReference type="Gene3D" id="3.40.630.30">
    <property type="match status" value="1"/>
</dbReference>
<accession>A0A2V1H0D2</accession>
<keyword evidence="4" id="KW-0012">Acyltransferase</keyword>
<dbReference type="Pfam" id="PF00583">
    <property type="entry name" value="Acetyltransf_1"/>
    <property type="match status" value="1"/>
</dbReference>
<dbReference type="GO" id="GO:0008080">
    <property type="term" value="F:N-acetyltransferase activity"/>
    <property type="evidence" value="ECO:0007669"/>
    <property type="project" value="InterPro"/>
</dbReference>
<evidence type="ECO:0000313" key="6">
    <source>
        <dbReference type="EMBL" id="PVZ72119.1"/>
    </source>
</evidence>
<dbReference type="NCBIfam" id="TIGR01575">
    <property type="entry name" value="rimI"/>
    <property type="match status" value="1"/>
</dbReference>
<comment type="caution">
    <text evidence="6">The sequence shown here is derived from an EMBL/GenBank/DDBJ whole genome shotgun (WGS) entry which is preliminary data.</text>
</comment>
<dbReference type="RefSeq" id="WP_116685704.1">
    <property type="nucleotide sequence ID" value="NZ_CAWNYD010000001.1"/>
</dbReference>
<gene>
    <name evidence="6" type="primary">rimI</name>
    <name evidence="6" type="ORF">DC094_03640</name>
</gene>
<dbReference type="PANTHER" id="PTHR43420">
    <property type="entry name" value="ACETYLTRANSFERASE"/>
    <property type="match status" value="1"/>
</dbReference>
<organism evidence="6 7">
    <name type="scientific">Pelagibaculum spongiae</name>
    <dbReference type="NCBI Taxonomy" id="2080658"/>
    <lineage>
        <taxon>Bacteria</taxon>
        <taxon>Pseudomonadati</taxon>
        <taxon>Pseudomonadota</taxon>
        <taxon>Gammaproteobacteria</taxon>
        <taxon>Oceanospirillales</taxon>
        <taxon>Pelagibaculum</taxon>
    </lineage>
</organism>
<evidence type="ECO:0000259" key="5">
    <source>
        <dbReference type="PROSITE" id="PS51186"/>
    </source>
</evidence>
<keyword evidence="3 6" id="KW-0808">Transferase</keyword>